<dbReference type="EMBL" id="BBZA01000179">
    <property type="protein sequence ID" value="GAP63643.1"/>
    <property type="molecule type" value="Genomic_DNA"/>
</dbReference>
<reference evidence="4 6" key="2">
    <citation type="submission" date="2015-07" db="EMBL/GenBank/DDBJ databases">
        <title>Whole genome sequence of Ardenticatena maritima DSM 23922.</title>
        <authorList>
            <person name="Hemp J."/>
            <person name="Ward L.M."/>
            <person name="Pace L.A."/>
            <person name="Fischer W.W."/>
        </authorList>
    </citation>
    <scope>NUCLEOTIDE SEQUENCE [LARGE SCALE GENOMIC DNA]</scope>
    <source>
        <strain evidence="4 6">110S</strain>
    </source>
</reference>
<reference evidence="3 5" key="1">
    <citation type="journal article" date="2015" name="Genome Announc.">
        <title>Draft Genome Sequence of a Heterotrophic Facultative Anaerobic Thermophilic Bacterium, Ardenticatena maritima Strain 110ST.</title>
        <authorList>
            <person name="Kawaichi S."/>
            <person name="Yoshida T."/>
            <person name="Sako Y."/>
            <person name="Nakamura R."/>
        </authorList>
    </citation>
    <scope>NUCLEOTIDE SEQUENCE [LARGE SCALE GENOMIC DNA]</scope>
    <source>
        <strain evidence="3 5">110S</strain>
    </source>
</reference>
<evidence type="ECO:0000259" key="2">
    <source>
        <dbReference type="Pfam" id="PF04773"/>
    </source>
</evidence>
<feature type="transmembrane region" description="Helical" evidence="1">
    <location>
        <begin position="23"/>
        <end position="46"/>
    </location>
</feature>
<comment type="caution">
    <text evidence="3">The sequence shown here is derived from an EMBL/GenBank/DDBJ whole genome shotgun (WGS) entry which is preliminary data.</text>
</comment>
<keyword evidence="5" id="KW-1185">Reference proteome</keyword>
<dbReference type="STRING" id="872965.SE16_10785"/>
<accession>A0A0M8K7X7</accession>
<evidence type="ECO:0000313" key="3">
    <source>
        <dbReference type="EMBL" id="GAP63643.1"/>
    </source>
</evidence>
<evidence type="ECO:0000313" key="4">
    <source>
        <dbReference type="EMBL" id="KPL87991.1"/>
    </source>
</evidence>
<evidence type="ECO:0000313" key="6">
    <source>
        <dbReference type="Proteomes" id="UP000050502"/>
    </source>
</evidence>
<dbReference type="PANTHER" id="PTHR38731">
    <property type="entry name" value="LIPL45-RELATED LIPOPROTEIN-RELATED"/>
    <property type="match status" value="1"/>
</dbReference>
<dbReference type="Pfam" id="PF04773">
    <property type="entry name" value="FecR"/>
    <property type="match status" value="1"/>
</dbReference>
<dbReference type="Proteomes" id="UP000050502">
    <property type="component" value="Unassembled WGS sequence"/>
</dbReference>
<protein>
    <recommendedName>
        <fullName evidence="2">FecR protein domain-containing protein</fullName>
    </recommendedName>
</protein>
<reference evidence="5" key="3">
    <citation type="submission" date="2015-08" db="EMBL/GenBank/DDBJ databases">
        <title>Draft Genome Sequence of a Heterotrophic Facultative Anaerobic Bacterium Ardenticatena maritima Strain 110S.</title>
        <authorList>
            <person name="Kawaichi S."/>
            <person name="Yoshida T."/>
            <person name="Sako Y."/>
            <person name="Nakamura R."/>
        </authorList>
    </citation>
    <scope>NUCLEOTIDE SEQUENCE [LARGE SCALE GENOMIC DNA]</scope>
    <source>
        <strain evidence="5">110S</strain>
    </source>
</reference>
<gene>
    <name evidence="3" type="ORF">ARMA_2066</name>
    <name evidence="4" type="ORF">SE16_10785</name>
</gene>
<dbReference type="OrthoDB" id="150364at2"/>
<keyword evidence="1" id="KW-1133">Transmembrane helix</keyword>
<organism evidence="3 5">
    <name type="scientific">Ardenticatena maritima</name>
    <dbReference type="NCBI Taxonomy" id="872965"/>
    <lineage>
        <taxon>Bacteria</taxon>
        <taxon>Bacillati</taxon>
        <taxon>Chloroflexota</taxon>
        <taxon>Ardenticatenia</taxon>
        <taxon>Ardenticatenales</taxon>
        <taxon>Ardenticatenaceae</taxon>
        <taxon>Ardenticatena</taxon>
    </lineage>
</organism>
<dbReference type="InterPro" id="IPR006860">
    <property type="entry name" value="FecR"/>
</dbReference>
<dbReference type="RefSeq" id="WP_054493451.1">
    <property type="nucleotide sequence ID" value="NZ_BBZA01000179.1"/>
</dbReference>
<keyword evidence="1" id="KW-0472">Membrane</keyword>
<proteinExistence type="predicted"/>
<evidence type="ECO:0000256" key="1">
    <source>
        <dbReference type="SAM" id="Phobius"/>
    </source>
</evidence>
<dbReference type="Proteomes" id="UP000037784">
    <property type="component" value="Unassembled WGS sequence"/>
</dbReference>
<dbReference type="AlphaFoldDB" id="A0A0M8K7X7"/>
<evidence type="ECO:0000313" key="5">
    <source>
        <dbReference type="Proteomes" id="UP000037784"/>
    </source>
</evidence>
<feature type="domain" description="FecR protein" evidence="2">
    <location>
        <begin position="95"/>
        <end position="196"/>
    </location>
</feature>
<dbReference type="InParanoid" id="A0A0M8K7X7"/>
<name>A0A0M8K7X7_9CHLR</name>
<keyword evidence="1" id="KW-0812">Transmembrane</keyword>
<dbReference type="EMBL" id="LGKN01000005">
    <property type="protein sequence ID" value="KPL87991.1"/>
    <property type="molecule type" value="Genomic_DNA"/>
</dbReference>
<sequence length="425" mass="46804">MNQESPLYPSLDKPQPAMNREQLAWIILLTAFAIFCALAVGIPLSVRWYVHTATRPQLAVVKGSAGKPVVQEVNMNTTVAVPEGERRDGVQEGARILTDRDDIAEINFFDGSTLLVFPYSEVTIERMRKPRFERSPNPNEVVLQVSRGQIRLNLAPPLLRKTDVQVKTPHALATLEAGSYSIEVSTDETTVIARSGVAYVQGSAGEAVRIEAGERTSVGLSGIATPPLPAERNLIVNGDFANPTTATPITQGVLAEGWVVYNDQGGDGGSVDGTAAVMLLDGRRVVQFKRTNSGNNHGETGIRQTLNRYLGLYESLHLAFDVKLIHQSLSGGGQLSSEFPLMVRIDYKDVYGNDNHWVRGFYYQNEAGFYVNEFGQRIPRDTWVPIVFENLQDELQNAASITTISIYASGWDYESYVSQVELLAR</sequence>